<sequence length="81" mass="9232">EWKKFSTTTAKTLQSAFASIPDCPTKAKLYFCSLSTDLSTRALKDFLFPTESPSTICCKFEDLFVRRGHLLQFAVNFNLTR</sequence>
<organism evidence="1 2">
    <name type="scientific">Thalictrum thalictroides</name>
    <name type="common">Rue-anemone</name>
    <name type="synonym">Anemone thalictroides</name>
    <dbReference type="NCBI Taxonomy" id="46969"/>
    <lineage>
        <taxon>Eukaryota</taxon>
        <taxon>Viridiplantae</taxon>
        <taxon>Streptophyta</taxon>
        <taxon>Embryophyta</taxon>
        <taxon>Tracheophyta</taxon>
        <taxon>Spermatophyta</taxon>
        <taxon>Magnoliopsida</taxon>
        <taxon>Ranunculales</taxon>
        <taxon>Ranunculaceae</taxon>
        <taxon>Thalictroideae</taxon>
        <taxon>Thalictrum</taxon>
    </lineage>
</organism>
<proteinExistence type="predicted"/>
<evidence type="ECO:0000313" key="1">
    <source>
        <dbReference type="EMBL" id="KAF5206037.1"/>
    </source>
</evidence>
<reference evidence="1 2" key="1">
    <citation type="submission" date="2020-06" db="EMBL/GenBank/DDBJ databases">
        <title>Transcriptomic and genomic resources for Thalictrum thalictroides and T. hernandezii: Facilitating candidate gene discovery in an emerging model plant lineage.</title>
        <authorList>
            <person name="Arias T."/>
            <person name="Riano-Pachon D.M."/>
            <person name="Di Stilio V.S."/>
        </authorList>
    </citation>
    <scope>NUCLEOTIDE SEQUENCE [LARGE SCALE GENOMIC DNA]</scope>
    <source>
        <strain evidence="2">cv. WT478/WT964</strain>
        <tissue evidence="1">Leaves</tissue>
    </source>
</reference>
<dbReference type="EMBL" id="JABWDY010003326">
    <property type="protein sequence ID" value="KAF5206037.1"/>
    <property type="molecule type" value="Genomic_DNA"/>
</dbReference>
<keyword evidence="2" id="KW-1185">Reference proteome</keyword>
<feature type="non-terminal residue" evidence="1">
    <location>
        <position position="1"/>
    </location>
</feature>
<name>A0A7J6XAM4_THATH</name>
<evidence type="ECO:0000313" key="2">
    <source>
        <dbReference type="Proteomes" id="UP000554482"/>
    </source>
</evidence>
<protein>
    <submittedName>
        <fullName evidence="1">Uncharacterized protein</fullName>
    </submittedName>
</protein>
<gene>
    <name evidence="1" type="ORF">FRX31_004376</name>
</gene>
<accession>A0A7J6XAM4</accession>
<comment type="caution">
    <text evidence="1">The sequence shown here is derived from an EMBL/GenBank/DDBJ whole genome shotgun (WGS) entry which is preliminary data.</text>
</comment>
<dbReference type="Proteomes" id="UP000554482">
    <property type="component" value="Unassembled WGS sequence"/>
</dbReference>
<dbReference type="AlphaFoldDB" id="A0A7J6XAM4"/>